<name>A0A1Y4T0W6_9FIRM</name>
<dbReference type="InterPro" id="IPR050764">
    <property type="entry name" value="CbbQ/NirQ/NorQ/GpvN"/>
</dbReference>
<dbReference type="PANTHER" id="PTHR42759:SF5">
    <property type="entry name" value="METHANOL DEHYDROGENASE REGULATOR"/>
    <property type="match status" value="1"/>
</dbReference>
<dbReference type="Gene3D" id="1.10.8.80">
    <property type="entry name" value="Magnesium chelatase subunit I, C-Terminal domain"/>
    <property type="match status" value="1"/>
</dbReference>
<dbReference type="PIRSF" id="PIRSF002849">
    <property type="entry name" value="AAA_ATPase_chaperone_MoxR_prd"/>
    <property type="match status" value="1"/>
</dbReference>
<sequence>MNQEIKQAIQEIKKAVIGKDEVIMKIFVTLLSRGHILLEDIPGVGKTNLALALSRCLQMDYHRIQLTPDIMPSDIVGFTMYNPQTQQFEYKEGIAFCHLLLADEMNRTSSKTQAALLELMEEGQMTVDGKTYTLPQPFCVIATQNPYGSAGTQLLPDSQMDRFMSCLSLGYPQFQEEIDIMKKRQTSNPLDDIHPVLTPDTILQYQQKIDQVYVHDDIYHYIMQIITATRTHSQVEQGASPRGSLALMKTAKAYAFLNERDYVIPQDIQYVASMILAHRLILTYDAKMNKISAHQIIAEILKTIGEPQFKV</sequence>
<feature type="domain" description="ATPase AAA-3" evidence="1">
    <location>
        <begin position="35"/>
        <end position="164"/>
    </location>
</feature>
<dbReference type="EMBL" id="NFLJ01000009">
    <property type="protein sequence ID" value="OUQ35280.1"/>
    <property type="molecule type" value="Genomic_DNA"/>
</dbReference>
<dbReference type="PANTHER" id="PTHR42759">
    <property type="entry name" value="MOXR FAMILY PROTEIN"/>
    <property type="match status" value="1"/>
</dbReference>
<evidence type="ECO:0000313" key="3">
    <source>
        <dbReference type="EMBL" id="OUQ35280.1"/>
    </source>
</evidence>
<dbReference type="Proteomes" id="UP000195305">
    <property type="component" value="Unassembled WGS sequence"/>
</dbReference>
<dbReference type="Pfam" id="PF17863">
    <property type="entry name" value="AAA_lid_2"/>
    <property type="match status" value="1"/>
</dbReference>
<protein>
    <submittedName>
        <fullName evidence="3">AAA family ATPase</fullName>
    </submittedName>
</protein>
<dbReference type="InterPro" id="IPR041628">
    <property type="entry name" value="ChlI/MoxR_AAA_lid"/>
</dbReference>
<feature type="domain" description="ChlI/MoxR AAA lid" evidence="2">
    <location>
        <begin position="228"/>
        <end position="300"/>
    </location>
</feature>
<proteinExistence type="predicted"/>
<dbReference type="Pfam" id="PF07726">
    <property type="entry name" value="AAA_3"/>
    <property type="match status" value="1"/>
</dbReference>
<evidence type="ECO:0000313" key="4">
    <source>
        <dbReference type="Proteomes" id="UP000195305"/>
    </source>
</evidence>
<accession>A0A1Y4T0W6</accession>
<evidence type="ECO:0000259" key="1">
    <source>
        <dbReference type="Pfam" id="PF07726"/>
    </source>
</evidence>
<dbReference type="InterPro" id="IPR011703">
    <property type="entry name" value="ATPase_AAA-3"/>
</dbReference>
<evidence type="ECO:0000259" key="2">
    <source>
        <dbReference type="Pfam" id="PF17863"/>
    </source>
</evidence>
<organism evidence="3 4">
    <name type="scientific">Massilimicrobiota timonensis</name>
    <dbReference type="NCBI Taxonomy" id="1776392"/>
    <lineage>
        <taxon>Bacteria</taxon>
        <taxon>Bacillati</taxon>
        <taxon>Bacillota</taxon>
        <taxon>Erysipelotrichia</taxon>
        <taxon>Erysipelotrichales</taxon>
        <taxon>Erysipelotrichaceae</taxon>
        <taxon>Massilimicrobiota</taxon>
    </lineage>
</organism>
<dbReference type="RefSeq" id="WP_087357581.1">
    <property type="nucleotide sequence ID" value="NZ_JACJKO010000072.1"/>
</dbReference>
<dbReference type="CDD" id="cd00009">
    <property type="entry name" value="AAA"/>
    <property type="match status" value="1"/>
</dbReference>
<reference evidence="3 4" key="1">
    <citation type="journal article" date="2018" name="BMC Genomics">
        <title>Whole genome sequencing and function prediction of 133 gut anaerobes isolated from chicken caecum in pure cultures.</title>
        <authorList>
            <person name="Medvecky M."/>
            <person name="Cejkova D."/>
            <person name="Polansky O."/>
            <person name="Karasova D."/>
            <person name="Kubasova T."/>
            <person name="Cizek A."/>
            <person name="Rychlik I."/>
        </authorList>
    </citation>
    <scope>NUCLEOTIDE SEQUENCE [LARGE SCALE GENOMIC DNA]</scope>
    <source>
        <strain evidence="3 4">An13</strain>
    </source>
</reference>
<dbReference type="SUPFAM" id="SSF52540">
    <property type="entry name" value="P-loop containing nucleoside triphosphate hydrolases"/>
    <property type="match status" value="1"/>
</dbReference>
<comment type="caution">
    <text evidence="3">The sequence shown here is derived from an EMBL/GenBank/DDBJ whole genome shotgun (WGS) entry which is preliminary data.</text>
</comment>
<gene>
    <name evidence="3" type="ORF">B5E75_04440</name>
</gene>
<dbReference type="Gene3D" id="3.40.50.300">
    <property type="entry name" value="P-loop containing nucleotide triphosphate hydrolases"/>
    <property type="match status" value="1"/>
</dbReference>
<dbReference type="AlphaFoldDB" id="A0A1Y4T0W6"/>
<dbReference type="OrthoDB" id="9808397at2"/>
<dbReference type="InterPro" id="IPR027417">
    <property type="entry name" value="P-loop_NTPase"/>
</dbReference>
<dbReference type="GO" id="GO:0016887">
    <property type="term" value="F:ATP hydrolysis activity"/>
    <property type="evidence" value="ECO:0007669"/>
    <property type="project" value="InterPro"/>
</dbReference>
<keyword evidence="4" id="KW-1185">Reference proteome</keyword>
<dbReference type="GO" id="GO:0005524">
    <property type="term" value="F:ATP binding"/>
    <property type="evidence" value="ECO:0007669"/>
    <property type="project" value="InterPro"/>
</dbReference>